<feature type="compositionally biased region" description="Basic residues" evidence="1">
    <location>
        <begin position="93"/>
        <end position="106"/>
    </location>
</feature>
<accession>K0TKK3</accession>
<comment type="caution">
    <text evidence="3">The sequence shown here is derived from an EMBL/GenBank/DDBJ whole genome shotgun (WGS) entry which is preliminary data.</text>
</comment>
<feature type="signal peptide" evidence="2">
    <location>
        <begin position="1"/>
        <end position="15"/>
    </location>
</feature>
<evidence type="ECO:0000313" key="3">
    <source>
        <dbReference type="EMBL" id="EJK74626.1"/>
    </source>
</evidence>
<keyword evidence="4" id="KW-1185">Reference proteome</keyword>
<sequence>MWHVAALLWLWPAWLAPDQVKSPSNAKPKVSSACITQKVPSKPINGQWFKLKLKPSQEAKHNANVLKSRSHNNLRGVPPMVSIKPESLSKAQCRSRTKSSRARRLQVRPDRLQVPAKSPSTVSPFAKSLSKSSRQV</sequence>
<evidence type="ECO:0000256" key="2">
    <source>
        <dbReference type="SAM" id="SignalP"/>
    </source>
</evidence>
<feature type="chain" id="PRO_5012926458" evidence="2">
    <location>
        <begin position="16"/>
        <end position="136"/>
    </location>
</feature>
<protein>
    <submittedName>
        <fullName evidence="3">Uncharacterized protein</fullName>
    </submittedName>
</protein>
<organism evidence="3 4">
    <name type="scientific">Thalassiosira oceanica</name>
    <name type="common">Marine diatom</name>
    <dbReference type="NCBI Taxonomy" id="159749"/>
    <lineage>
        <taxon>Eukaryota</taxon>
        <taxon>Sar</taxon>
        <taxon>Stramenopiles</taxon>
        <taxon>Ochrophyta</taxon>
        <taxon>Bacillariophyta</taxon>
        <taxon>Coscinodiscophyceae</taxon>
        <taxon>Thalassiosirophycidae</taxon>
        <taxon>Thalassiosirales</taxon>
        <taxon>Thalassiosiraceae</taxon>
        <taxon>Thalassiosira</taxon>
    </lineage>
</organism>
<feature type="compositionally biased region" description="Polar residues" evidence="1">
    <location>
        <begin position="118"/>
        <end position="136"/>
    </location>
</feature>
<proteinExistence type="predicted"/>
<feature type="region of interest" description="Disordered" evidence="1">
    <location>
        <begin position="66"/>
        <end position="136"/>
    </location>
</feature>
<dbReference type="AlphaFoldDB" id="K0TKK3"/>
<evidence type="ECO:0000256" key="1">
    <source>
        <dbReference type="SAM" id="MobiDB-lite"/>
    </source>
</evidence>
<keyword evidence="2" id="KW-0732">Signal</keyword>
<dbReference type="EMBL" id="AGNL01003490">
    <property type="protein sequence ID" value="EJK74626.1"/>
    <property type="molecule type" value="Genomic_DNA"/>
</dbReference>
<dbReference type="Proteomes" id="UP000266841">
    <property type="component" value="Unassembled WGS sequence"/>
</dbReference>
<name>K0TKK3_THAOC</name>
<evidence type="ECO:0000313" key="4">
    <source>
        <dbReference type="Proteomes" id="UP000266841"/>
    </source>
</evidence>
<reference evidence="3 4" key="1">
    <citation type="journal article" date="2012" name="Genome Biol.">
        <title>Genome and low-iron response of an oceanic diatom adapted to chronic iron limitation.</title>
        <authorList>
            <person name="Lommer M."/>
            <person name="Specht M."/>
            <person name="Roy A.S."/>
            <person name="Kraemer L."/>
            <person name="Andreson R."/>
            <person name="Gutowska M.A."/>
            <person name="Wolf J."/>
            <person name="Bergner S.V."/>
            <person name="Schilhabel M.B."/>
            <person name="Klostermeier U.C."/>
            <person name="Beiko R.G."/>
            <person name="Rosenstiel P."/>
            <person name="Hippler M."/>
            <person name="Laroche J."/>
        </authorList>
    </citation>
    <scope>NUCLEOTIDE SEQUENCE [LARGE SCALE GENOMIC DNA]</scope>
    <source>
        <strain evidence="3 4">CCMP1005</strain>
    </source>
</reference>
<gene>
    <name evidence="3" type="ORF">THAOC_03688</name>
</gene>